<feature type="transmembrane region" description="Helical" evidence="2">
    <location>
        <begin position="202"/>
        <end position="221"/>
    </location>
</feature>
<feature type="transmembrane region" description="Helical" evidence="2">
    <location>
        <begin position="20"/>
        <end position="38"/>
    </location>
</feature>
<feature type="compositionally biased region" description="Basic and acidic residues" evidence="1">
    <location>
        <begin position="369"/>
        <end position="385"/>
    </location>
</feature>
<dbReference type="STRING" id="7739.C3ZJV3"/>
<dbReference type="SUPFAM" id="SSF103481">
    <property type="entry name" value="Multidrug resistance efflux transporter EmrE"/>
    <property type="match status" value="1"/>
</dbReference>
<dbReference type="PANTHER" id="PTHR48174">
    <property type="entry name" value="DUF946 FAMILY PROTEIN"/>
    <property type="match status" value="1"/>
</dbReference>
<dbReference type="GO" id="GO:0016020">
    <property type="term" value="C:membrane"/>
    <property type="evidence" value="ECO:0007669"/>
    <property type="project" value="InterPro"/>
</dbReference>
<dbReference type="eggNOG" id="KOG4729">
    <property type="taxonomic scope" value="Eukaryota"/>
</dbReference>
<keyword evidence="2" id="KW-1133">Transmembrane helix</keyword>
<evidence type="ECO:0000313" key="4">
    <source>
        <dbReference type="EMBL" id="EEN47238.1"/>
    </source>
</evidence>
<accession>C3ZJV3</accession>
<keyword evidence="2" id="KW-0812">Transmembrane</keyword>
<feature type="transmembrane region" description="Helical" evidence="2">
    <location>
        <begin position="50"/>
        <end position="74"/>
    </location>
</feature>
<dbReference type="PANTHER" id="PTHR48174:SF5">
    <property type="entry name" value="VACUOLAR PROTEIN SORTING-ASSOCIATED PROTEIN 62"/>
    <property type="match status" value="1"/>
</dbReference>
<dbReference type="FunFam" id="2.60.120.740:FF:000001">
    <property type="entry name" value="Adhesion G protein-coupled receptor L2"/>
    <property type="match status" value="1"/>
</dbReference>
<reference evidence="4" key="1">
    <citation type="journal article" date="2008" name="Nature">
        <title>The amphioxus genome and the evolution of the chordate karyotype.</title>
        <authorList>
            <consortium name="US DOE Joint Genome Institute (JGI-PGF)"/>
            <person name="Putnam N.H."/>
            <person name="Butts T."/>
            <person name="Ferrier D.E.K."/>
            <person name="Furlong R.F."/>
            <person name="Hellsten U."/>
            <person name="Kawashima T."/>
            <person name="Robinson-Rechavi M."/>
            <person name="Shoguchi E."/>
            <person name="Terry A."/>
            <person name="Yu J.-K."/>
            <person name="Benito-Gutierrez E.L."/>
            <person name="Dubchak I."/>
            <person name="Garcia-Fernandez J."/>
            <person name="Gibson-Brown J.J."/>
            <person name="Grigoriev I.V."/>
            <person name="Horton A.C."/>
            <person name="de Jong P.J."/>
            <person name="Jurka J."/>
            <person name="Kapitonov V.V."/>
            <person name="Kohara Y."/>
            <person name="Kuroki Y."/>
            <person name="Lindquist E."/>
            <person name="Lucas S."/>
            <person name="Osoegawa K."/>
            <person name="Pennacchio L.A."/>
            <person name="Salamov A.A."/>
            <person name="Satou Y."/>
            <person name="Sauka-Spengler T."/>
            <person name="Schmutz J."/>
            <person name="Shin-I T."/>
            <person name="Toyoda A."/>
            <person name="Bronner-Fraser M."/>
            <person name="Fujiyama A."/>
            <person name="Holland L.Z."/>
            <person name="Holland P.W.H."/>
            <person name="Satoh N."/>
            <person name="Rokhsar D.S."/>
        </authorList>
    </citation>
    <scope>NUCLEOTIDE SEQUENCE [LARGE SCALE GENOMIC DNA]</scope>
    <source>
        <strain evidence="4">S238N-H82</strain>
        <tissue evidence="4">Testes</tissue>
    </source>
</reference>
<dbReference type="GO" id="GO:0030246">
    <property type="term" value="F:carbohydrate binding"/>
    <property type="evidence" value="ECO:0007669"/>
    <property type="project" value="InterPro"/>
</dbReference>
<organism>
    <name type="scientific">Branchiostoma floridae</name>
    <name type="common">Florida lancelet</name>
    <name type="synonym">Amphioxus</name>
    <dbReference type="NCBI Taxonomy" id="7739"/>
    <lineage>
        <taxon>Eukaryota</taxon>
        <taxon>Metazoa</taxon>
        <taxon>Chordata</taxon>
        <taxon>Cephalochordata</taxon>
        <taxon>Leptocardii</taxon>
        <taxon>Amphioxiformes</taxon>
        <taxon>Branchiostomatidae</taxon>
        <taxon>Branchiostoma</taxon>
    </lineage>
</organism>
<dbReference type="Pfam" id="PF06101">
    <property type="entry name" value="Vps62"/>
    <property type="match status" value="1"/>
</dbReference>
<dbReference type="Gene3D" id="1.10.3730.20">
    <property type="match status" value="1"/>
</dbReference>
<dbReference type="EMBL" id="GG666633">
    <property type="protein sequence ID" value="EEN47238.1"/>
    <property type="molecule type" value="Genomic_DNA"/>
</dbReference>
<dbReference type="FunFam" id="1.10.3730.20:FF:000043">
    <property type="entry name" value="Uncharacterized protein"/>
    <property type="match status" value="1"/>
</dbReference>
<dbReference type="InParanoid" id="C3ZJV3"/>
<feature type="transmembrane region" description="Helical" evidence="2">
    <location>
        <begin position="105"/>
        <end position="123"/>
    </location>
</feature>
<feature type="compositionally biased region" description="Polar residues" evidence="1">
    <location>
        <begin position="391"/>
        <end position="405"/>
    </location>
</feature>
<feature type="region of interest" description="Disordered" evidence="1">
    <location>
        <begin position="476"/>
        <end position="535"/>
    </location>
</feature>
<dbReference type="Pfam" id="PF02140">
    <property type="entry name" value="SUEL_Lectin"/>
    <property type="match status" value="1"/>
</dbReference>
<protein>
    <recommendedName>
        <fullName evidence="3">SUEL-type lectin domain-containing protein</fullName>
    </recommendedName>
</protein>
<feature type="compositionally biased region" description="Polar residues" evidence="1">
    <location>
        <begin position="511"/>
        <end position="527"/>
    </location>
</feature>
<evidence type="ECO:0000256" key="2">
    <source>
        <dbReference type="SAM" id="Phobius"/>
    </source>
</evidence>
<feature type="domain" description="SUEL-type lectin" evidence="3">
    <location>
        <begin position="545"/>
        <end position="632"/>
    </location>
</feature>
<dbReference type="PROSITE" id="PS50228">
    <property type="entry name" value="SUEL_LECTIN"/>
    <property type="match status" value="1"/>
</dbReference>
<feature type="region of interest" description="Disordered" evidence="1">
    <location>
        <begin position="367"/>
        <end position="405"/>
    </location>
</feature>
<dbReference type="InterPro" id="IPR000620">
    <property type="entry name" value="EamA_dom"/>
</dbReference>
<feature type="transmembrane region" description="Helical" evidence="2">
    <location>
        <begin position="80"/>
        <end position="98"/>
    </location>
</feature>
<feature type="transmembrane region" description="Helical" evidence="2">
    <location>
        <begin position="233"/>
        <end position="250"/>
    </location>
</feature>
<feature type="region of interest" description="Disordered" evidence="1">
    <location>
        <begin position="433"/>
        <end position="458"/>
    </location>
</feature>
<name>C3ZJV3_BRAFL</name>
<dbReference type="InterPro" id="IPR009291">
    <property type="entry name" value="Vps62"/>
</dbReference>
<dbReference type="AlphaFoldDB" id="C3ZJV3"/>
<gene>
    <name evidence="4" type="ORF">BRAFLDRAFT_106455</name>
</gene>
<dbReference type="InterPro" id="IPR043159">
    <property type="entry name" value="Lectin_gal-bd_sf"/>
</dbReference>
<feature type="transmembrane region" description="Helical" evidence="2">
    <location>
        <begin position="256"/>
        <end position="279"/>
    </location>
</feature>
<dbReference type="InterPro" id="IPR000922">
    <property type="entry name" value="Lectin_gal-bd_dom"/>
</dbReference>
<dbReference type="Pfam" id="PF00892">
    <property type="entry name" value="EamA"/>
    <property type="match status" value="1"/>
</dbReference>
<dbReference type="CDD" id="cd22827">
    <property type="entry name" value="Gal_Rha_Lectin_SUL-I-like"/>
    <property type="match status" value="1"/>
</dbReference>
<feature type="transmembrane region" description="Helical" evidence="2">
    <location>
        <begin position="174"/>
        <end position="190"/>
    </location>
</feature>
<evidence type="ECO:0000259" key="3">
    <source>
        <dbReference type="PROSITE" id="PS50228"/>
    </source>
</evidence>
<dbReference type="InterPro" id="IPR037185">
    <property type="entry name" value="EmrE-like"/>
</dbReference>
<sequence>MASILMRLTKLGGVQNFQSIFWNQVAQMIFVLCLTIAVRPKLRGESWKETAVLVVGGILRVAAVVCVCLSYLHVLPGNTWSVVYGIGPVLTSGLAALIAKERPNVVQIVGMFSCICGVTMVGVSMNAKEANNQTVQQQVLTLLYPLFASILFALCWVLLRWLSQKGVPLVTHMFYYSISGTLLLPLSYLVEKPVWSFSPGTWGLLVAQTLVYAMMYISNAAAIHSETVTTVQILKVLTIPMAFVLGVFFLKLAPNVLEMCGGAIVTVGAIVVGVWAWILNLKQKRHEQLKETLGFSDKPTCAFQRSRPSISQQKEMTQSTDTGVIQRAASSLTQDVIAEEPEYIDADNPANNVYQSIDEDDIMNQGKAGIDRENGQQPTDEEKGTRLPHKMQSSPSGLQNNTTYASAAQDEGKGFAVVAIGFLTVAYLTSKPEPENEAEPSLHLTGKTSPSDPPAWMWTTSITAPFSLTNVTATLPEDTTTPQEVTNSPGVPTTTPKIASAAVDAGERDTSTSFSSAATNLTTSENALETEKQAKSATKEETAFACWKASLDLSCPSGKTLTIDYANWGRTTSTHFCTCFTCDINCRAANSLSTMRGVCEGEQQCTVTASDHVFGDPCPGTQKYLETTYRCVSVTPVTDDELGVLVTKYAPKVWLAKNEKYNPSSVDFHLKNVKVYDGGKSYFSTPSTLPTCSETCYMSTAQPLRYPDSQLRFFGGELVGPTYQPPVYAIVKRIDPTTTDIFYWMFYSYNGPKKVCMGIRFWGKCAGGLKSFVHHVGDWEHMTIRLVGKQPRSIYVYSAHKSGGSHKLWSTPGTHTYRTIIINENLSDKTSAGTAWDTWKNVPFTMYRPDGGYTGSWSWLNYQGRWGNRKVSNVPFTMYRPDGGYTGSWSWLNYQGRWGNRKVSNVPFTMYRPDGGYTGSWSWLNYQGRWGNRKVSDVPFTMYRPDGGYTGSWSWLNYQGRWGNRKVGQG</sequence>
<evidence type="ECO:0000256" key="1">
    <source>
        <dbReference type="SAM" id="MobiDB-lite"/>
    </source>
</evidence>
<feature type="transmembrane region" description="Helical" evidence="2">
    <location>
        <begin position="143"/>
        <end position="162"/>
    </location>
</feature>
<feature type="compositionally biased region" description="Polar residues" evidence="1">
    <location>
        <begin position="476"/>
        <end position="497"/>
    </location>
</feature>
<keyword evidence="2" id="KW-0472">Membrane</keyword>
<proteinExistence type="predicted"/>
<dbReference type="Gene3D" id="2.60.120.740">
    <property type="match status" value="1"/>
</dbReference>